<gene>
    <name evidence="3" type="ORF">PFISCL1PPCAC_10267</name>
</gene>
<sequence length="776" mass="88466">LSMPSSSSVNASEWTTPPSIHRSSSSLPVLLLPLKYVFGSCFTVFLIALLIVISPFLLLYRLVKYIRDKLVLPISCDLLWPNPPFTRAFVWLSNQVSLDSIAAILNGQPPPEPVLCFHPTPISRVEVAPWDHQKAPLRNQDDLITYVKEKINHVPYAVQVKTITGYEDAALGRTVLAIKTHPDSYPLCMARIVSALSQGNVTIEVEPRVFYECNINPTRRFQCIRRAADKITKFIEMFAFGPFGLLFIMTPRPEKVWRALVAETHQVFTYHRRSSLLRGSDSETSRLCINSSVQLRPETSCSFSITEINGIEELQKVERLLRATIPELLTSFLAGALRRYFRTSDPPVLHPPDCMAALSVCTDKSSVCQSSSPCDHLLLPIHLPIGVEGRIPRLWCLQRELSELADRCTPQAMKAFKAVSRTLLTRHAHSRVSSLFHRHSVVNISFLRVHGDVMLDANLLTQFIPIPPLFLPTRAAFVFVQHHDRILLVSSIDRGLFDRHNDIFTYMQEEQDGLLAHLSFRLKTLTQTCVLPDRLPSEDAQYPAPPDAPQNSPSVDLDVRDDLPGPSRPRRQSMADLSDLLREVQEELDEMNRNPNVEDRDTTIRKLRQLEAKIEQFHNGIKSELWGNTVWLKKEKDEAMKKVAELLAPYQRRASVSTRKLSRRASREYAVLRRGSKDITTRRGSNGSKREGDENSRSQRNSSKDEETELELLDEEKRGERRGRRGGEEREEDMRVIEVRENDEEGEKKKKEEEEKKEEKGKEKEEEEAGPSGEHK</sequence>
<evidence type="ECO:0000313" key="4">
    <source>
        <dbReference type="Proteomes" id="UP001432322"/>
    </source>
</evidence>
<reference evidence="3" key="1">
    <citation type="submission" date="2023-10" db="EMBL/GenBank/DDBJ databases">
        <title>Genome assembly of Pristionchus species.</title>
        <authorList>
            <person name="Yoshida K."/>
            <person name="Sommer R.J."/>
        </authorList>
    </citation>
    <scope>NUCLEOTIDE SEQUENCE</scope>
    <source>
        <strain evidence="3">RS5133</strain>
    </source>
</reference>
<organism evidence="3 4">
    <name type="scientific">Pristionchus fissidentatus</name>
    <dbReference type="NCBI Taxonomy" id="1538716"/>
    <lineage>
        <taxon>Eukaryota</taxon>
        <taxon>Metazoa</taxon>
        <taxon>Ecdysozoa</taxon>
        <taxon>Nematoda</taxon>
        <taxon>Chromadorea</taxon>
        <taxon>Rhabditida</taxon>
        <taxon>Rhabditina</taxon>
        <taxon>Diplogasteromorpha</taxon>
        <taxon>Diplogasteroidea</taxon>
        <taxon>Neodiplogasteridae</taxon>
        <taxon>Pristionchus</taxon>
    </lineage>
</organism>
<feature type="non-terminal residue" evidence="3">
    <location>
        <position position="776"/>
    </location>
</feature>
<proteinExistence type="predicted"/>
<keyword evidence="2" id="KW-0812">Transmembrane</keyword>
<protein>
    <submittedName>
        <fullName evidence="3">Uncharacterized protein</fullName>
    </submittedName>
</protein>
<feature type="compositionally biased region" description="Polar residues" evidence="1">
    <location>
        <begin position="1"/>
        <end position="22"/>
    </location>
</feature>
<evidence type="ECO:0000256" key="2">
    <source>
        <dbReference type="SAM" id="Phobius"/>
    </source>
</evidence>
<feature type="compositionally biased region" description="Basic and acidic residues" evidence="1">
    <location>
        <begin position="688"/>
        <end position="705"/>
    </location>
</feature>
<dbReference type="Proteomes" id="UP001432322">
    <property type="component" value="Unassembled WGS sequence"/>
</dbReference>
<feature type="region of interest" description="Disordered" evidence="1">
    <location>
        <begin position="653"/>
        <end position="776"/>
    </location>
</feature>
<comment type="caution">
    <text evidence="3">The sequence shown here is derived from an EMBL/GenBank/DDBJ whole genome shotgun (WGS) entry which is preliminary data.</text>
</comment>
<evidence type="ECO:0000313" key="3">
    <source>
        <dbReference type="EMBL" id="GMT18970.1"/>
    </source>
</evidence>
<evidence type="ECO:0000256" key="1">
    <source>
        <dbReference type="SAM" id="MobiDB-lite"/>
    </source>
</evidence>
<keyword evidence="4" id="KW-1185">Reference proteome</keyword>
<name>A0AAV5VK16_9BILA</name>
<feature type="compositionally biased region" description="Basic and acidic residues" evidence="1">
    <location>
        <begin position="665"/>
        <end position="681"/>
    </location>
</feature>
<keyword evidence="2" id="KW-0472">Membrane</keyword>
<feature type="transmembrane region" description="Helical" evidence="2">
    <location>
        <begin position="234"/>
        <end position="250"/>
    </location>
</feature>
<feature type="non-terminal residue" evidence="3">
    <location>
        <position position="1"/>
    </location>
</feature>
<feature type="transmembrane region" description="Helical" evidence="2">
    <location>
        <begin position="36"/>
        <end position="60"/>
    </location>
</feature>
<dbReference type="AlphaFoldDB" id="A0AAV5VK16"/>
<feature type="region of interest" description="Disordered" evidence="1">
    <location>
        <begin position="536"/>
        <end position="576"/>
    </location>
</feature>
<accession>A0AAV5VK16</accession>
<feature type="compositionally biased region" description="Basic and acidic residues" evidence="1">
    <location>
        <begin position="715"/>
        <end position="764"/>
    </location>
</feature>
<feature type="region of interest" description="Disordered" evidence="1">
    <location>
        <begin position="1"/>
        <end position="24"/>
    </location>
</feature>
<keyword evidence="2" id="KW-1133">Transmembrane helix</keyword>
<dbReference type="EMBL" id="BTSY01000003">
    <property type="protein sequence ID" value="GMT18970.1"/>
    <property type="molecule type" value="Genomic_DNA"/>
</dbReference>